<organism evidence="11 12">
    <name type="scientific">Candidatus Gottesmanbacteria bacterium GW2011_GWA1_43_11</name>
    <dbReference type="NCBI Taxonomy" id="1618436"/>
    <lineage>
        <taxon>Bacteria</taxon>
        <taxon>Candidatus Gottesmaniibacteriota</taxon>
    </lineage>
</organism>
<dbReference type="FunFam" id="3.40.50.2020:FF:000007">
    <property type="entry name" value="Ribose-phosphate pyrophosphokinase"/>
    <property type="match status" value="1"/>
</dbReference>
<dbReference type="InterPro" id="IPR005946">
    <property type="entry name" value="Rib-P_diPkinase"/>
</dbReference>
<evidence type="ECO:0000256" key="4">
    <source>
        <dbReference type="ARBA" id="ARBA00022727"/>
    </source>
</evidence>
<dbReference type="InterPro" id="IPR000836">
    <property type="entry name" value="PRTase_dom"/>
</dbReference>
<dbReference type="Pfam" id="PF13793">
    <property type="entry name" value="Pribosyltran_N"/>
    <property type="match status" value="1"/>
</dbReference>
<evidence type="ECO:0000256" key="9">
    <source>
        <dbReference type="ARBA" id="ARBA00049535"/>
    </source>
</evidence>
<evidence type="ECO:0000256" key="3">
    <source>
        <dbReference type="ARBA" id="ARBA00022723"/>
    </source>
</evidence>
<evidence type="ECO:0000256" key="2">
    <source>
        <dbReference type="ARBA" id="ARBA00022679"/>
    </source>
</evidence>
<keyword evidence="6 11" id="KW-0418">Kinase</keyword>
<evidence type="ECO:0000313" key="12">
    <source>
        <dbReference type="Proteomes" id="UP000034543"/>
    </source>
</evidence>
<evidence type="ECO:0000256" key="5">
    <source>
        <dbReference type="ARBA" id="ARBA00022741"/>
    </source>
</evidence>
<dbReference type="InterPro" id="IPR029057">
    <property type="entry name" value="PRTase-like"/>
</dbReference>
<dbReference type="GO" id="GO:0006015">
    <property type="term" value="P:5-phosphoribose 1-diphosphate biosynthetic process"/>
    <property type="evidence" value="ECO:0007669"/>
    <property type="project" value="TreeGrafter"/>
</dbReference>
<dbReference type="SUPFAM" id="SSF53271">
    <property type="entry name" value="PRTase-like"/>
    <property type="match status" value="2"/>
</dbReference>
<feature type="domain" description="Ribose-phosphate pyrophosphokinase N-terminal" evidence="10">
    <location>
        <begin position="1"/>
        <end position="117"/>
    </location>
</feature>
<dbReference type="EMBL" id="LCFB01000028">
    <property type="protein sequence ID" value="KKS84025.1"/>
    <property type="molecule type" value="Genomic_DNA"/>
</dbReference>
<dbReference type="GO" id="GO:0016301">
    <property type="term" value="F:kinase activity"/>
    <property type="evidence" value="ECO:0007669"/>
    <property type="project" value="UniProtKB-KW"/>
</dbReference>
<name>A0A0G1CE99_9BACT</name>
<dbReference type="InterPro" id="IPR029099">
    <property type="entry name" value="Pribosyltran_N"/>
</dbReference>
<dbReference type="EC" id="2.7.6.1" evidence="1"/>
<comment type="caution">
    <text evidence="11">The sequence shown here is derived from an EMBL/GenBank/DDBJ whole genome shotgun (WGS) entry which is preliminary data.</text>
</comment>
<dbReference type="GO" id="GO:0005524">
    <property type="term" value="F:ATP binding"/>
    <property type="evidence" value="ECO:0007669"/>
    <property type="project" value="UniProtKB-KW"/>
</dbReference>
<dbReference type="AlphaFoldDB" id="A0A0G1CE99"/>
<dbReference type="GO" id="GO:0004749">
    <property type="term" value="F:ribose phosphate diphosphokinase activity"/>
    <property type="evidence" value="ECO:0007669"/>
    <property type="project" value="UniProtKB-EC"/>
</dbReference>
<evidence type="ECO:0000313" key="11">
    <source>
        <dbReference type="EMBL" id="KKS84025.1"/>
    </source>
</evidence>
<protein>
    <recommendedName>
        <fullName evidence="1">ribose-phosphate diphosphokinase</fullName>
        <ecNumber evidence="1">2.7.6.1</ecNumber>
    </recommendedName>
</protein>
<comment type="catalytic activity">
    <reaction evidence="9">
        <text>D-ribose 5-phosphate + ATP = 5-phospho-alpha-D-ribose 1-diphosphate + AMP + H(+)</text>
        <dbReference type="Rhea" id="RHEA:15609"/>
        <dbReference type="ChEBI" id="CHEBI:15378"/>
        <dbReference type="ChEBI" id="CHEBI:30616"/>
        <dbReference type="ChEBI" id="CHEBI:58017"/>
        <dbReference type="ChEBI" id="CHEBI:78346"/>
        <dbReference type="ChEBI" id="CHEBI:456215"/>
        <dbReference type="EC" id="2.7.6.1"/>
    </reaction>
</comment>
<gene>
    <name evidence="11" type="ORF">UV59_C0028G0008</name>
</gene>
<keyword evidence="7" id="KW-0067">ATP-binding</keyword>
<dbReference type="Pfam" id="PF14572">
    <property type="entry name" value="Pribosyl_synth"/>
    <property type="match status" value="1"/>
</dbReference>
<keyword evidence="4" id="KW-0545">Nucleotide biosynthesis</keyword>
<reference evidence="11 12" key="1">
    <citation type="journal article" date="2015" name="Nature">
        <title>rRNA introns, odd ribosomes, and small enigmatic genomes across a large radiation of phyla.</title>
        <authorList>
            <person name="Brown C.T."/>
            <person name="Hug L.A."/>
            <person name="Thomas B.C."/>
            <person name="Sharon I."/>
            <person name="Castelle C.J."/>
            <person name="Singh A."/>
            <person name="Wilkins M.J."/>
            <person name="Williams K.H."/>
            <person name="Banfield J.F."/>
        </authorList>
    </citation>
    <scope>NUCLEOTIDE SEQUENCE [LARGE SCALE GENOMIC DNA]</scope>
</reference>
<keyword evidence="2" id="KW-0808">Transferase</keyword>
<dbReference type="PANTHER" id="PTHR10210">
    <property type="entry name" value="RIBOSE-PHOSPHATE DIPHOSPHOKINASE FAMILY MEMBER"/>
    <property type="match status" value="1"/>
</dbReference>
<dbReference type="PANTHER" id="PTHR10210:SF32">
    <property type="entry name" value="RIBOSE-PHOSPHATE PYROPHOSPHOKINASE 2"/>
    <property type="match status" value="1"/>
</dbReference>
<dbReference type="NCBIfam" id="TIGR01251">
    <property type="entry name" value="ribP_PPkin"/>
    <property type="match status" value="1"/>
</dbReference>
<accession>A0A0G1CE99</accession>
<keyword evidence="5" id="KW-0547">Nucleotide-binding</keyword>
<dbReference type="GO" id="GO:0000287">
    <property type="term" value="F:magnesium ion binding"/>
    <property type="evidence" value="ECO:0007669"/>
    <property type="project" value="InterPro"/>
</dbReference>
<evidence type="ECO:0000256" key="8">
    <source>
        <dbReference type="ARBA" id="ARBA00022842"/>
    </source>
</evidence>
<evidence type="ECO:0000256" key="1">
    <source>
        <dbReference type="ARBA" id="ARBA00013247"/>
    </source>
</evidence>
<evidence type="ECO:0000256" key="7">
    <source>
        <dbReference type="ARBA" id="ARBA00022840"/>
    </source>
</evidence>
<evidence type="ECO:0000256" key="6">
    <source>
        <dbReference type="ARBA" id="ARBA00022777"/>
    </source>
</evidence>
<dbReference type="Gene3D" id="3.40.50.2020">
    <property type="match status" value="2"/>
</dbReference>
<sequence length="295" mass="32440">MILFSGTSNESLAQKVAVQCGIPLGKVEITRFIDNECRVYVQEDVTDKEIFVLQSLSQIADQNLVELCLLGQALKQLKAKQVTAIIPWMGYSKQDKEFRKGEAVSAQLVAKFIEAAGFDTIITVELHSENVTPYFHIPVKELATRQLLSQKLNKHARMIVVSPDKGGKSRSEQFAKAIGLPVVYLEKTRDLQTGAVKILSTSADVKDFDVVIFDDIINTGSTAIKSAQFLKAQGALSIHFLATHAVLAGDASYQLSKSLIDQITVTDTIFIPRQNMFAKLNVISVASLLVKNLQT</sequence>
<keyword evidence="8" id="KW-0460">Magnesium</keyword>
<proteinExistence type="predicted"/>
<evidence type="ECO:0000259" key="10">
    <source>
        <dbReference type="Pfam" id="PF13793"/>
    </source>
</evidence>
<dbReference type="STRING" id="1618436.UV59_C0028G0008"/>
<dbReference type="CDD" id="cd06223">
    <property type="entry name" value="PRTases_typeI"/>
    <property type="match status" value="1"/>
</dbReference>
<dbReference type="GO" id="GO:0005737">
    <property type="term" value="C:cytoplasm"/>
    <property type="evidence" value="ECO:0007669"/>
    <property type="project" value="TreeGrafter"/>
</dbReference>
<dbReference type="SMART" id="SM01400">
    <property type="entry name" value="Pribosyltran_N"/>
    <property type="match status" value="1"/>
</dbReference>
<keyword evidence="3" id="KW-0479">Metal-binding</keyword>
<dbReference type="GO" id="GO:0002189">
    <property type="term" value="C:ribose phosphate diphosphokinase complex"/>
    <property type="evidence" value="ECO:0007669"/>
    <property type="project" value="TreeGrafter"/>
</dbReference>
<dbReference type="Proteomes" id="UP000034543">
    <property type="component" value="Unassembled WGS sequence"/>
</dbReference>
<dbReference type="GO" id="GO:0006164">
    <property type="term" value="P:purine nucleotide biosynthetic process"/>
    <property type="evidence" value="ECO:0007669"/>
    <property type="project" value="TreeGrafter"/>
</dbReference>